<name>A0A1H5F142_9MICO</name>
<evidence type="ECO:0000313" key="5">
    <source>
        <dbReference type="Proteomes" id="UP000199220"/>
    </source>
</evidence>
<dbReference type="InterPro" id="IPR055170">
    <property type="entry name" value="GFO_IDH_MocA-like_dom"/>
</dbReference>
<organism evidence="4 5">
    <name type="scientific">Ruania alba</name>
    <dbReference type="NCBI Taxonomy" id="648782"/>
    <lineage>
        <taxon>Bacteria</taxon>
        <taxon>Bacillati</taxon>
        <taxon>Actinomycetota</taxon>
        <taxon>Actinomycetes</taxon>
        <taxon>Micrococcales</taxon>
        <taxon>Ruaniaceae</taxon>
        <taxon>Ruania</taxon>
    </lineage>
</organism>
<dbReference type="GO" id="GO:0000166">
    <property type="term" value="F:nucleotide binding"/>
    <property type="evidence" value="ECO:0007669"/>
    <property type="project" value="InterPro"/>
</dbReference>
<dbReference type="SUPFAM" id="SSF51735">
    <property type="entry name" value="NAD(P)-binding Rossmann-fold domains"/>
    <property type="match status" value="1"/>
</dbReference>
<evidence type="ECO:0000313" key="4">
    <source>
        <dbReference type="EMBL" id="SED97147.1"/>
    </source>
</evidence>
<dbReference type="AlphaFoldDB" id="A0A1H5F142"/>
<dbReference type="SUPFAM" id="SSF55347">
    <property type="entry name" value="Glyceraldehyde-3-phosphate dehydrogenase-like, C-terminal domain"/>
    <property type="match status" value="1"/>
</dbReference>
<proteinExistence type="predicted"/>
<dbReference type="Gene3D" id="3.40.50.720">
    <property type="entry name" value="NAD(P)-binding Rossmann-like Domain"/>
    <property type="match status" value="1"/>
</dbReference>
<dbReference type="PANTHER" id="PTHR43249:SF1">
    <property type="entry name" value="D-GLUCOSIDE 3-DEHYDROGENASE"/>
    <property type="match status" value="1"/>
</dbReference>
<evidence type="ECO:0000259" key="3">
    <source>
        <dbReference type="Pfam" id="PF22725"/>
    </source>
</evidence>
<protein>
    <submittedName>
        <fullName evidence="4">Predicted dehydrogenase</fullName>
    </submittedName>
</protein>
<keyword evidence="5" id="KW-1185">Reference proteome</keyword>
<dbReference type="Proteomes" id="UP000199220">
    <property type="component" value="Unassembled WGS sequence"/>
</dbReference>
<evidence type="ECO:0000259" key="2">
    <source>
        <dbReference type="Pfam" id="PF01408"/>
    </source>
</evidence>
<dbReference type="InterPro" id="IPR000683">
    <property type="entry name" value="Gfo/Idh/MocA-like_OxRdtase_N"/>
</dbReference>
<feature type="domain" description="Gfo/Idh/MocA-like oxidoreductase N-terminal" evidence="2">
    <location>
        <begin position="21"/>
        <end position="128"/>
    </location>
</feature>
<dbReference type="PANTHER" id="PTHR43249">
    <property type="entry name" value="UDP-N-ACETYL-2-AMINO-2-DEOXY-D-GLUCURONATE OXIDASE"/>
    <property type="match status" value="1"/>
</dbReference>
<dbReference type="EMBL" id="FNTX01000001">
    <property type="protein sequence ID" value="SED97147.1"/>
    <property type="molecule type" value="Genomic_DNA"/>
</dbReference>
<dbReference type="Gene3D" id="3.30.360.10">
    <property type="entry name" value="Dihydrodipicolinate Reductase, domain 2"/>
    <property type="match status" value="1"/>
</dbReference>
<accession>A0A1H5F142</accession>
<reference evidence="5" key="1">
    <citation type="submission" date="2016-10" db="EMBL/GenBank/DDBJ databases">
        <authorList>
            <person name="Varghese N."/>
            <person name="Submissions S."/>
        </authorList>
    </citation>
    <scope>NUCLEOTIDE SEQUENCE [LARGE SCALE GENOMIC DNA]</scope>
    <source>
        <strain evidence="5">DSM 21368</strain>
    </source>
</reference>
<feature type="domain" description="GFO/IDH/MocA-like oxidoreductase" evidence="3">
    <location>
        <begin position="148"/>
        <end position="271"/>
    </location>
</feature>
<dbReference type="InterPro" id="IPR052515">
    <property type="entry name" value="Gfo/Idh/MocA_Oxidoreductase"/>
</dbReference>
<dbReference type="Pfam" id="PF22725">
    <property type="entry name" value="GFO_IDH_MocA_C3"/>
    <property type="match status" value="1"/>
</dbReference>
<dbReference type="InterPro" id="IPR036291">
    <property type="entry name" value="NAD(P)-bd_dom_sf"/>
</dbReference>
<keyword evidence="1" id="KW-0520">NAD</keyword>
<gene>
    <name evidence="4" type="ORF">SAMN04488554_1199</name>
</gene>
<evidence type="ECO:0000256" key="1">
    <source>
        <dbReference type="ARBA" id="ARBA00023027"/>
    </source>
</evidence>
<dbReference type="Pfam" id="PF01408">
    <property type="entry name" value="GFO_IDH_MocA"/>
    <property type="match status" value="1"/>
</dbReference>
<dbReference type="STRING" id="648782.SAMN04488554_1199"/>
<sequence length="356" mass="37722">MSSMPRVPTPEPTSSPEPPTAAIVGCGDISAVHLEALQDLQIDVVGVCDVDPERARTVAQRLDVPAFTDHRELLAATTPSVVHVCTPHAEHVPVAIDVLAAGAHLLLEKPVADSPAQARVLCDAADAAAHQGVRSGVVYQNRYNPPNQRLHELITSGALGRVHGARAAVTWHRTAEYYAARPWRGTWTGAGGGVLMNQAIHTLDLLLWMLGPATAVRGQAATHALAEAIEVEDTAELLITHDGGASSTMYATNAYPVNAPVSVQVHAELATATVAGDLVVAWNDGRSETVAAQAPGSVGRAYWGDSHRILIEDFYARLGEEAPFWISPRDGLATVQAIHQVYDASPALRHPADARS</sequence>